<evidence type="ECO:0000313" key="2">
    <source>
        <dbReference type="EMBL" id="BDV44599.1"/>
    </source>
</evidence>
<dbReference type="EMBL" id="AP027151">
    <property type="protein sequence ID" value="BDV44599.1"/>
    <property type="molecule type" value="Genomic_DNA"/>
</dbReference>
<protein>
    <submittedName>
        <fullName evidence="2">Uncharacterized protein</fullName>
    </submittedName>
</protein>
<name>A0ABM8EPQ6_9BACT</name>
<sequence length="82" mass="8476">MRNPIISALLASAIALLASCAFITVNVYFPEKEVKKAFKTLDEQLLRQDGEAAPGNMPGQPAGTAAPAAGAGNDQPPAKENP</sequence>
<dbReference type="Proteomes" id="UP001317705">
    <property type="component" value="Chromosome"/>
</dbReference>
<feature type="compositionally biased region" description="Low complexity" evidence="1">
    <location>
        <begin position="58"/>
        <end position="82"/>
    </location>
</feature>
<reference evidence="2 3" key="1">
    <citation type="submission" date="2022-12" db="EMBL/GenBank/DDBJ databases">
        <title>Polyphasic characterization of Geotalea uranireducens NIT-SL11 newly isolated from a complex of sewage sludge and microbially reduced graphene oxide.</title>
        <authorList>
            <person name="Xie L."/>
            <person name="Yoshida N."/>
            <person name="Meng L."/>
        </authorList>
    </citation>
    <scope>NUCLEOTIDE SEQUENCE [LARGE SCALE GENOMIC DNA]</scope>
    <source>
        <strain evidence="2 3">NIT-SL11</strain>
    </source>
</reference>
<dbReference type="PROSITE" id="PS51257">
    <property type="entry name" value="PROKAR_LIPOPROTEIN"/>
    <property type="match status" value="1"/>
</dbReference>
<dbReference type="RefSeq" id="WP_282000696.1">
    <property type="nucleotide sequence ID" value="NZ_AP027151.1"/>
</dbReference>
<proteinExistence type="predicted"/>
<gene>
    <name evidence="2" type="ORF">GURASL_35220</name>
</gene>
<feature type="region of interest" description="Disordered" evidence="1">
    <location>
        <begin position="48"/>
        <end position="82"/>
    </location>
</feature>
<accession>A0ABM8EPQ6</accession>
<evidence type="ECO:0000256" key="1">
    <source>
        <dbReference type="SAM" id="MobiDB-lite"/>
    </source>
</evidence>
<evidence type="ECO:0000313" key="3">
    <source>
        <dbReference type="Proteomes" id="UP001317705"/>
    </source>
</evidence>
<keyword evidence="3" id="KW-1185">Reference proteome</keyword>
<organism evidence="2 3">
    <name type="scientific">Geotalea uraniireducens</name>
    <dbReference type="NCBI Taxonomy" id="351604"/>
    <lineage>
        <taxon>Bacteria</taxon>
        <taxon>Pseudomonadati</taxon>
        <taxon>Thermodesulfobacteriota</taxon>
        <taxon>Desulfuromonadia</taxon>
        <taxon>Geobacterales</taxon>
        <taxon>Geobacteraceae</taxon>
        <taxon>Geotalea</taxon>
    </lineage>
</organism>